<dbReference type="RefSeq" id="WP_380057714.1">
    <property type="nucleotide sequence ID" value="NZ_JBHSWB010000001.1"/>
</dbReference>
<reference evidence="2" key="1">
    <citation type="journal article" date="2019" name="Int. J. Syst. Evol. Microbiol.">
        <title>The Global Catalogue of Microorganisms (GCM) 10K type strain sequencing project: providing services to taxonomists for standard genome sequencing and annotation.</title>
        <authorList>
            <consortium name="The Broad Institute Genomics Platform"/>
            <consortium name="The Broad Institute Genome Sequencing Center for Infectious Disease"/>
            <person name="Wu L."/>
            <person name="Ma J."/>
        </authorList>
    </citation>
    <scope>NUCLEOTIDE SEQUENCE [LARGE SCALE GENOMIC DNA]</scope>
    <source>
        <strain evidence="2">CCUG 63830</strain>
    </source>
</reference>
<accession>A0ABW1ZR68</accession>
<sequence length="52" mass="5213">MGVNSCAAFMAFCCVAPARAIRPRELVLVASSGGARQSSTTGKTVIVVGALS</sequence>
<dbReference type="EMBL" id="JBHSWB010000001">
    <property type="protein sequence ID" value="MFC6661972.1"/>
    <property type="molecule type" value="Genomic_DNA"/>
</dbReference>
<protein>
    <recommendedName>
        <fullName evidence="3">Secreted protein</fullName>
    </recommendedName>
</protein>
<organism evidence="1 2">
    <name type="scientific">Deinococcus multiflagellatus</name>
    <dbReference type="NCBI Taxonomy" id="1656887"/>
    <lineage>
        <taxon>Bacteria</taxon>
        <taxon>Thermotogati</taxon>
        <taxon>Deinococcota</taxon>
        <taxon>Deinococci</taxon>
        <taxon>Deinococcales</taxon>
        <taxon>Deinococcaceae</taxon>
        <taxon>Deinococcus</taxon>
    </lineage>
</organism>
<comment type="caution">
    <text evidence="1">The sequence shown here is derived from an EMBL/GenBank/DDBJ whole genome shotgun (WGS) entry which is preliminary data.</text>
</comment>
<evidence type="ECO:0000313" key="2">
    <source>
        <dbReference type="Proteomes" id="UP001596317"/>
    </source>
</evidence>
<gene>
    <name evidence="1" type="ORF">ACFP90_17825</name>
</gene>
<evidence type="ECO:0008006" key="3">
    <source>
        <dbReference type="Google" id="ProtNLM"/>
    </source>
</evidence>
<keyword evidence="2" id="KW-1185">Reference proteome</keyword>
<evidence type="ECO:0000313" key="1">
    <source>
        <dbReference type="EMBL" id="MFC6661972.1"/>
    </source>
</evidence>
<dbReference type="Proteomes" id="UP001596317">
    <property type="component" value="Unassembled WGS sequence"/>
</dbReference>
<name>A0ABW1ZR68_9DEIO</name>
<proteinExistence type="predicted"/>